<sequence length="312" mass="34132">MDTLPAFFKGELSDYSTDKLPDFVPIGASPMLSAADVQKLCQSSDPHIAAAEAQCRAGNTTYASARIDQLVQDGTPAESLQIRLLEATCSGDTALVRKLLSLGVPVNMNLMEPAIKRRSLDLLLLFLEYGLDINKEVEWCFPPPLSLALDTEADELVIAWFLDHGADPDARCQMDMTPLSIAMQFAPLSIIKMLFVHTSAPQNGQLLHYAARRTSRDSDEVIDLVLQHCKNLEVNDIMYHNHAFSFEIRKCVGLGTALHEAAITGTSDTVRVLISRGADTTTRDTCGQTVLEAAEALGNQEVSELLRRLSMG</sequence>
<keyword evidence="2 3" id="KW-0040">ANK repeat</keyword>
<feature type="repeat" description="ANK" evidence="3">
    <location>
        <begin position="256"/>
        <end position="285"/>
    </location>
</feature>
<dbReference type="SMART" id="SM00248">
    <property type="entry name" value="ANK"/>
    <property type="match status" value="4"/>
</dbReference>
<dbReference type="SUPFAM" id="SSF48403">
    <property type="entry name" value="Ankyrin repeat"/>
    <property type="match status" value="1"/>
</dbReference>
<dbReference type="InterPro" id="IPR002110">
    <property type="entry name" value="Ankyrin_rpt"/>
</dbReference>
<accession>A0AAN6F5V4</accession>
<dbReference type="EMBL" id="JASUXU010000218">
    <property type="protein sequence ID" value="KAK0302094.1"/>
    <property type="molecule type" value="Genomic_DNA"/>
</dbReference>
<evidence type="ECO:0000256" key="2">
    <source>
        <dbReference type="ARBA" id="ARBA00023043"/>
    </source>
</evidence>
<dbReference type="PROSITE" id="PS50088">
    <property type="entry name" value="ANK_REPEAT"/>
    <property type="match status" value="1"/>
</dbReference>
<evidence type="ECO:0000313" key="5">
    <source>
        <dbReference type="Proteomes" id="UP001168146"/>
    </source>
</evidence>
<dbReference type="PANTHER" id="PTHR24189:SF50">
    <property type="entry name" value="ANKYRIN REPEAT AND SOCS BOX PROTEIN 2"/>
    <property type="match status" value="1"/>
</dbReference>
<dbReference type="Gene3D" id="1.25.40.20">
    <property type="entry name" value="Ankyrin repeat-containing domain"/>
    <property type="match status" value="2"/>
</dbReference>
<evidence type="ECO:0000313" key="4">
    <source>
        <dbReference type="EMBL" id="KAK0302094.1"/>
    </source>
</evidence>
<dbReference type="InterPro" id="IPR050745">
    <property type="entry name" value="Multifunctional_regulatory"/>
</dbReference>
<dbReference type="InterPro" id="IPR036770">
    <property type="entry name" value="Ankyrin_rpt-contain_sf"/>
</dbReference>
<keyword evidence="1" id="KW-0677">Repeat</keyword>
<proteinExistence type="predicted"/>
<dbReference type="Pfam" id="PF12796">
    <property type="entry name" value="Ank_2"/>
    <property type="match status" value="1"/>
</dbReference>
<dbReference type="Proteomes" id="UP001168146">
    <property type="component" value="Unassembled WGS sequence"/>
</dbReference>
<protein>
    <submittedName>
        <fullName evidence="4">Uncharacterized protein</fullName>
    </submittedName>
</protein>
<organism evidence="4 5">
    <name type="scientific">Friedmanniomyces endolithicus</name>
    <dbReference type="NCBI Taxonomy" id="329885"/>
    <lineage>
        <taxon>Eukaryota</taxon>
        <taxon>Fungi</taxon>
        <taxon>Dikarya</taxon>
        <taxon>Ascomycota</taxon>
        <taxon>Pezizomycotina</taxon>
        <taxon>Dothideomycetes</taxon>
        <taxon>Dothideomycetidae</taxon>
        <taxon>Mycosphaerellales</taxon>
        <taxon>Teratosphaeriaceae</taxon>
        <taxon>Friedmanniomyces</taxon>
    </lineage>
</organism>
<dbReference type="AlphaFoldDB" id="A0AAN6F5V4"/>
<dbReference type="PANTHER" id="PTHR24189">
    <property type="entry name" value="MYOTROPHIN"/>
    <property type="match status" value="1"/>
</dbReference>
<comment type="caution">
    <text evidence="4">The sequence shown here is derived from an EMBL/GenBank/DDBJ whole genome shotgun (WGS) entry which is preliminary data.</text>
</comment>
<gene>
    <name evidence="4" type="ORF">LTR82_017998</name>
</gene>
<name>A0AAN6F5V4_9PEZI</name>
<evidence type="ECO:0000256" key="3">
    <source>
        <dbReference type="PROSITE-ProRule" id="PRU00023"/>
    </source>
</evidence>
<reference evidence="4" key="1">
    <citation type="submission" date="2021-12" db="EMBL/GenBank/DDBJ databases">
        <title>Black yeast isolated from Biological Soil Crust.</title>
        <authorList>
            <person name="Kurbessoian T."/>
        </authorList>
    </citation>
    <scope>NUCLEOTIDE SEQUENCE</scope>
    <source>
        <strain evidence="4">CCFEE 5208</strain>
    </source>
</reference>
<dbReference type="PROSITE" id="PS50297">
    <property type="entry name" value="ANK_REP_REGION"/>
    <property type="match status" value="1"/>
</dbReference>
<evidence type="ECO:0000256" key="1">
    <source>
        <dbReference type="ARBA" id="ARBA00022737"/>
    </source>
</evidence>